<evidence type="ECO:0000313" key="7">
    <source>
        <dbReference type="EMBL" id="GBC04872.1"/>
    </source>
</evidence>
<dbReference type="EMBL" id="BEXD01003972">
    <property type="protein sequence ID" value="GBC04872.1"/>
    <property type="molecule type" value="Genomic_DNA"/>
</dbReference>
<evidence type="ECO:0000313" key="8">
    <source>
        <dbReference type="Proteomes" id="UP000247702"/>
    </source>
</evidence>
<dbReference type="InterPro" id="IPR002492">
    <property type="entry name" value="Transposase_Tc1-like"/>
</dbReference>
<dbReference type="GO" id="GO:0006313">
    <property type="term" value="P:DNA transposition"/>
    <property type="evidence" value="ECO:0007669"/>
    <property type="project" value="InterPro"/>
</dbReference>
<evidence type="ECO:0000259" key="2">
    <source>
        <dbReference type="Pfam" id="PF13358"/>
    </source>
</evidence>
<dbReference type="InterPro" id="IPR036388">
    <property type="entry name" value="WH-like_DNA-bd_sf"/>
</dbReference>
<dbReference type="InterPro" id="IPR052338">
    <property type="entry name" value="Transposase_5"/>
</dbReference>
<dbReference type="Proteomes" id="UP000247702">
    <property type="component" value="Unassembled WGS sequence"/>
</dbReference>
<protein>
    <recommendedName>
        <fullName evidence="9">Tc1-like transposase DDE domain-containing protein</fullName>
    </recommendedName>
</protein>
<dbReference type="AlphaFoldDB" id="A0A2Z6QZ70"/>
<dbReference type="EMBL" id="BEXD01000192">
    <property type="protein sequence ID" value="GBB85152.1"/>
    <property type="molecule type" value="Genomic_DNA"/>
</dbReference>
<evidence type="ECO:0008006" key="9">
    <source>
        <dbReference type="Google" id="ProtNLM"/>
    </source>
</evidence>
<keyword evidence="8" id="KW-1185">Reference proteome</keyword>
<gene>
    <name evidence="5" type="ORF">RclHR1_00020007</name>
    <name evidence="6" type="ORF">RclHR1_05310003</name>
    <name evidence="7" type="ORF">RclHR1_05910005</name>
    <name evidence="3" type="ORF">RclHR1_11700002</name>
    <name evidence="4" type="ORF">RclHR1_12100002</name>
</gene>
<dbReference type="GO" id="GO:0015074">
    <property type="term" value="P:DNA integration"/>
    <property type="evidence" value="ECO:0007669"/>
    <property type="project" value="InterPro"/>
</dbReference>
<comment type="caution">
    <text evidence="4">The sequence shown here is derived from an EMBL/GenBank/DDBJ whole genome shotgun (WGS) entry which is preliminary data.</text>
</comment>
<dbReference type="EMBL" id="BEXD01003906">
    <property type="protein sequence ID" value="GBC03776.1"/>
    <property type="molecule type" value="Genomic_DNA"/>
</dbReference>
<evidence type="ECO:0000313" key="3">
    <source>
        <dbReference type="EMBL" id="GBB85152.1"/>
    </source>
</evidence>
<dbReference type="EMBL" id="BEXD01000237">
    <property type="protein sequence ID" value="GBB85626.1"/>
    <property type="molecule type" value="Genomic_DNA"/>
</dbReference>
<reference evidence="4 8" key="1">
    <citation type="submission" date="2017-11" db="EMBL/GenBank/DDBJ databases">
        <title>The genome of Rhizophagus clarus HR1 reveals common genetic basis of auxotrophy among arbuscular mycorrhizal fungi.</title>
        <authorList>
            <person name="Kobayashi Y."/>
        </authorList>
    </citation>
    <scope>NUCLEOTIDE SEQUENCE [LARGE SCALE GENOMIC DNA]</scope>
    <source>
        <strain evidence="4 8">HR1</strain>
    </source>
</reference>
<feature type="domain" description="Transposase Tc1-like" evidence="1">
    <location>
        <begin position="71"/>
        <end position="141"/>
    </location>
</feature>
<dbReference type="STRING" id="94130.A0A2Z6QZ70"/>
<evidence type="ECO:0000313" key="5">
    <source>
        <dbReference type="EMBL" id="GBB92304.1"/>
    </source>
</evidence>
<dbReference type="EMBL" id="BEXD01001112">
    <property type="protein sequence ID" value="GBB92304.1"/>
    <property type="molecule type" value="Genomic_DNA"/>
</dbReference>
<feature type="domain" description="Tc1-like transposase DDE" evidence="2">
    <location>
        <begin position="150"/>
        <end position="299"/>
    </location>
</feature>
<evidence type="ECO:0000259" key="1">
    <source>
        <dbReference type="Pfam" id="PF01498"/>
    </source>
</evidence>
<dbReference type="InterPro" id="IPR038717">
    <property type="entry name" value="Tc1-like_DDE_dom"/>
</dbReference>
<name>A0A2Z6QZ70_9GLOM</name>
<dbReference type="Gene3D" id="3.30.420.10">
    <property type="entry name" value="Ribonuclease H-like superfamily/Ribonuclease H"/>
    <property type="match status" value="1"/>
</dbReference>
<dbReference type="PANTHER" id="PTHR23022">
    <property type="entry name" value="TRANSPOSABLE ELEMENT-RELATED"/>
    <property type="match status" value="1"/>
</dbReference>
<evidence type="ECO:0000313" key="4">
    <source>
        <dbReference type="EMBL" id="GBB85626.1"/>
    </source>
</evidence>
<sequence>MAATQRKELTEFQRGEIIGAWKCDFSIRKISEILKHSKSTVHEVIAAYKEGFETLPSRSGRPPIITERDGRHLMQTLNKNRKTTIDELCENFTTSTSIEASPITIKRYLHKNNIYGRVGAKKPFVNAANKMKRLKWAKQKVKWINEWENIIWSDESKFEVFGGDGKRYVWRTPQEKYNPKCLIPTFKSGQESVMIWGCFVKNKLGPLVKLEGKITANVYVKEILEKHLLPFINNLEDKENYIFQEDNAPIHTANIAKKWKEDNNIASLPWPAQSPDLNPIENLWDELERKVRNHRPLPKNQDDLWKILQEEWLNLDEKIYKNLVDSIPRRVAAVIENKGDPTKY</sequence>
<accession>A0A2Z6QZ70</accession>
<evidence type="ECO:0000313" key="6">
    <source>
        <dbReference type="EMBL" id="GBC03776.1"/>
    </source>
</evidence>
<proteinExistence type="predicted"/>
<organism evidence="4 8">
    <name type="scientific">Rhizophagus clarus</name>
    <dbReference type="NCBI Taxonomy" id="94130"/>
    <lineage>
        <taxon>Eukaryota</taxon>
        <taxon>Fungi</taxon>
        <taxon>Fungi incertae sedis</taxon>
        <taxon>Mucoromycota</taxon>
        <taxon>Glomeromycotina</taxon>
        <taxon>Glomeromycetes</taxon>
        <taxon>Glomerales</taxon>
        <taxon>Glomeraceae</taxon>
        <taxon>Rhizophagus</taxon>
    </lineage>
</organism>
<dbReference type="GO" id="GO:0003677">
    <property type="term" value="F:DNA binding"/>
    <property type="evidence" value="ECO:0007669"/>
    <property type="project" value="InterPro"/>
</dbReference>
<dbReference type="InterPro" id="IPR009057">
    <property type="entry name" value="Homeodomain-like_sf"/>
</dbReference>
<dbReference type="InterPro" id="IPR036397">
    <property type="entry name" value="RNaseH_sf"/>
</dbReference>
<dbReference type="Gene3D" id="1.10.10.10">
    <property type="entry name" value="Winged helix-like DNA-binding domain superfamily/Winged helix DNA-binding domain"/>
    <property type="match status" value="1"/>
</dbReference>
<dbReference type="PANTHER" id="PTHR23022:SF135">
    <property type="entry name" value="SI:DKEY-77F5.3"/>
    <property type="match status" value="1"/>
</dbReference>
<dbReference type="Pfam" id="PF01498">
    <property type="entry name" value="HTH_Tnp_Tc3_2"/>
    <property type="match status" value="1"/>
</dbReference>
<dbReference type="SUPFAM" id="SSF46689">
    <property type="entry name" value="Homeodomain-like"/>
    <property type="match status" value="1"/>
</dbReference>
<dbReference type="Pfam" id="PF13358">
    <property type="entry name" value="DDE_3"/>
    <property type="match status" value="1"/>
</dbReference>